<sequence>MTRITLISLLALGLAAPLPTLAASLSPLDAEMSLSDPFNAPAATNLAEPAQQSKDKDASEFRFVDGDVLTGAPLRDILPENQWAAPKAANANNLLIRR</sequence>
<dbReference type="OrthoDB" id="10005260at2"/>
<feature type="chain" id="PRO_5020810455" evidence="2">
    <location>
        <begin position="23"/>
        <end position="98"/>
    </location>
</feature>
<evidence type="ECO:0000256" key="1">
    <source>
        <dbReference type="SAM" id="MobiDB-lite"/>
    </source>
</evidence>
<dbReference type="AlphaFoldDB" id="A0A4R6AUW9"/>
<keyword evidence="4" id="KW-1185">Reference proteome</keyword>
<dbReference type="EMBL" id="SMZO01000018">
    <property type="protein sequence ID" value="TDL88010.1"/>
    <property type="molecule type" value="Genomic_DNA"/>
</dbReference>
<feature type="signal peptide" evidence="2">
    <location>
        <begin position="1"/>
        <end position="22"/>
    </location>
</feature>
<evidence type="ECO:0000256" key="2">
    <source>
        <dbReference type="SAM" id="SignalP"/>
    </source>
</evidence>
<feature type="region of interest" description="Disordered" evidence="1">
    <location>
        <begin position="39"/>
        <end position="58"/>
    </location>
</feature>
<dbReference type="RefSeq" id="WP_133342712.1">
    <property type="nucleotide sequence ID" value="NZ_SMZO01000018.1"/>
</dbReference>
<dbReference type="Proteomes" id="UP000294562">
    <property type="component" value="Unassembled WGS sequence"/>
</dbReference>
<evidence type="ECO:0000313" key="3">
    <source>
        <dbReference type="EMBL" id="TDL88010.1"/>
    </source>
</evidence>
<comment type="caution">
    <text evidence="3">The sequence shown here is derived from an EMBL/GenBank/DDBJ whole genome shotgun (WGS) entry which is preliminary data.</text>
</comment>
<evidence type="ECO:0000313" key="4">
    <source>
        <dbReference type="Proteomes" id="UP000294562"/>
    </source>
</evidence>
<name>A0A4R6AUW9_9RHOB</name>
<accession>A0A4R6AUW9</accession>
<gene>
    <name evidence="3" type="ORF">E2L05_09680</name>
</gene>
<keyword evidence="2" id="KW-0732">Signal</keyword>
<reference evidence="3 4" key="1">
    <citation type="submission" date="2019-03" db="EMBL/GenBank/DDBJ databases">
        <title>Rhodobacteraceae bacterium SM1902, a new member of the family Rhodobacteraceae isolated from Yantai.</title>
        <authorList>
            <person name="Sun Y."/>
        </authorList>
    </citation>
    <scope>NUCLEOTIDE SEQUENCE [LARGE SCALE GENOMIC DNA]</scope>
    <source>
        <strain evidence="3 4">SM1902</strain>
    </source>
</reference>
<protein>
    <submittedName>
        <fullName evidence="3">Uncharacterized protein</fullName>
    </submittedName>
</protein>
<organism evidence="3 4">
    <name type="scientific">Meridianimarinicoccus aquatilis</name>
    <dbReference type="NCBI Taxonomy" id="2552766"/>
    <lineage>
        <taxon>Bacteria</taxon>
        <taxon>Pseudomonadati</taxon>
        <taxon>Pseudomonadota</taxon>
        <taxon>Alphaproteobacteria</taxon>
        <taxon>Rhodobacterales</taxon>
        <taxon>Paracoccaceae</taxon>
        <taxon>Meridianimarinicoccus</taxon>
    </lineage>
</organism>
<proteinExistence type="predicted"/>